<reference evidence="3" key="1">
    <citation type="submission" date="2022-09" db="EMBL/GenBank/DDBJ databases">
        <title>Intensive care unit water sources are persistently colonized with multi-drug resistant bacteria and are the site of extensive horizontal gene transfer of antibiotic resistance genes.</title>
        <authorList>
            <person name="Diorio-Toth L."/>
        </authorList>
    </citation>
    <scope>NUCLEOTIDE SEQUENCE</scope>
    <source>
        <strain evidence="3">GD03843</strain>
    </source>
</reference>
<gene>
    <name evidence="3" type="ORF">N5D93_22705</name>
</gene>
<feature type="domain" description="KAP NTPase" evidence="2">
    <location>
        <begin position="52"/>
        <end position="331"/>
    </location>
</feature>
<accession>A0AA42LSD5</accession>
<dbReference type="Proteomes" id="UP001161094">
    <property type="component" value="Unassembled WGS sequence"/>
</dbReference>
<name>A0AA42LSD5_9BURK</name>
<feature type="region of interest" description="Disordered" evidence="1">
    <location>
        <begin position="15"/>
        <end position="36"/>
    </location>
</feature>
<sequence>MGWFKNCFRRKAAFPPSRNDATSTQRTVEDQPEGLYLSDDPIASKAQDRFGRATFAARIAQTIAKREDPSSVVIGLYGPWGDGKTSVLKMMEESLGLHQNSIAIRFNPWHFPSEDALLRGFFATLAKGLGKEPALRKRAAALLGKYGGLLSVVSVAVPGVEINPGEAAKNLGEALSKDGLDELKDEIDELLLKSGKRLVILIDDIDRLDRAETHAIFKLVKLSASFKYTCYVLAFDDEVVSAALGERYGAGGAEAGRAFLEKIIQVPLHLPPADRLSLRKLTLEGVDRALQQAGISIDQAQVDKFMRPFVDGLEPKLQTPRLAKQYINALLFSLPLVKGEVNIAEFMLIEGLRLLYPRLYIAIRDEPNMFLQGEPRDIVRNPLQTQPSPLDEVLGAAMPRSTAKERDIVRRRLLVPLFPRVDTMMYGPEWDKQWTAEQRLCSSRYFKRYFVYGVPEGDIADSGIDDLIASLATSDPEAQRATLNKHADRAMPRLIERLRDRAEDVDEVAALPLALAIVRNGDMLPRERGPYVMGGTFLQAAILVSQLMRQIEMAHRLDAVKTVIEAAQPLALGSECVRWLTHYPDKPEAHRVLPDDANDAVYELFAGRVRAVSAEGPLFLAAAMDAPGLYWHWQRGRGKAEVEEHLRGIFEQDPASMDAFLDTYVGEGWELASGMPVRSFLQRNSYDSIASCISPEYVMENLRERYGAELDSPEYHSDGSSARKIAHQFAAIHKAVLEQAAQPNRAEGA</sequence>
<protein>
    <submittedName>
        <fullName evidence="3">P-loop NTPase fold protein</fullName>
    </submittedName>
</protein>
<organism evidence="3 4">
    <name type="scientific">Achromobacter spanius</name>
    <dbReference type="NCBI Taxonomy" id="217203"/>
    <lineage>
        <taxon>Bacteria</taxon>
        <taxon>Pseudomonadati</taxon>
        <taxon>Pseudomonadota</taxon>
        <taxon>Betaproteobacteria</taxon>
        <taxon>Burkholderiales</taxon>
        <taxon>Alcaligenaceae</taxon>
        <taxon>Achromobacter</taxon>
    </lineage>
</organism>
<dbReference type="SUPFAM" id="SSF52540">
    <property type="entry name" value="P-loop containing nucleoside triphosphate hydrolases"/>
    <property type="match status" value="1"/>
</dbReference>
<dbReference type="EMBL" id="JAOCDZ010000018">
    <property type="protein sequence ID" value="MDH0738646.1"/>
    <property type="molecule type" value="Genomic_DNA"/>
</dbReference>
<proteinExistence type="predicted"/>
<dbReference type="InterPro" id="IPR027417">
    <property type="entry name" value="P-loop_NTPase"/>
</dbReference>
<dbReference type="Pfam" id="PF07693">
    <property type="entry name" value="KAP_NTPase"/>
    <property type="match status" value="1"/>
</dbReference>
<dbReference type="InterPro" id="IPR011646">
    <property type="entry name" value="KAP_P-loop"/>
</dbReference>
<comment type="caution">
    <text evidence="3">The sequence shown here is derived from an EMBL/GenBank/DDBJ whole genome shotgun (WGS) entry which is preliminary data.</text>
</comment>
<evidence type="ECO:0000256" key="1">
    <source>
        <dbReference type="SAM" id="MobiDB-lite"/>
    </source>
</evidence>
<dbReference type="Gene3D" id="3.40.50.300">
    <property type="entry name" value="P-loop containing nucleotide triphosphate hydrolases"/>
    <property type="match status" value="1"/>
</dbReference>
<dbReference type="PANTHER" id="PTHR22674">
    <property type="entry name" value="NTPASE, KAP FAMILY P-LOOP DOMAIN-CONTAINING 1"/>
    <property type="match status" value="1"/>
</dbReference>
<dbReference type="PANTHER" id="PTHR22674:SF6">
    <property type="entry name" value="NTPASE KAP FAMILY P-LOOP DOMAIN-CONTAINING PROTEIN 1"/>
    <property type="match status" value="1"/>
</dbReference>
<dbReference type="InterPro" id="IPR052754">
    <property type="entry name" value="NTPase_KAP_P-loop"/>
</dbReference>
<evidence type="ECO:0000259" key="2">
    <source>
        <dbReference type="Pfam" id="PF07693"/>
    </source>
</evidence>
<evidence type="ECO:0000313" key="4">
    <source>
        <dbReference type="Proteomes" id="UP001161094"/>
    </source>
</evidence>
<dbReference type="AlphaFoldDB" id="A0AA42LSD5"/>
<evidence type="ECO:0000313" key="3">
    <source>
        <dbReference type="EMBL" id="MDH0738646.1"/>
    </source>
</evidence>
<dbReference type="RefSeq" id="WP_279996624.1">
    <property type="nucleotide sequence ID" value="NZ_JAOCDZ010000018.1"/>
</dbReference>